<keyword evidence="2" id="KW-1185">Reference proteome</keyword>
<dbReference type="RefSeq" id="WP_381525660.1">
    <property type="nucleotide sequence ID" value="NZ_JBHULN010000015.1"/>
</dbReference>
<gene>
    <name evidence="1" type="ORF">ACFSUS_20650</name>
</gene>
<evidence type="ECO:0000313" key="1">
    <source>
        <dbReference type="EMBL" id="MFD2573064.1"/>
    </source>
</evidence>
<name>A0ABW5M9B8_9BACT</name>
<proteinExistence type="predicted"/>
<accession>A0ABW5M9B8</accession>
<organism evidence="1 2">
    <name type="scientific">Spirosoma soli</name>
    <dbReference type="NCBI Taxonomy" id="1770529"/>
    <lineage>
        <taxon>Bacteria</taxon>
        <taxon>Pseudomonadati</taxon>
        <taxon>Bacteroidota</taxon>
        <taxon>Cytophagia</taxon>
        <taxon>Cytophagales</taxon>
        <taxon>Cytophagaceae</taxon>
        <taxon>Spirosoma</taxon>
    </lineage>
</organism>
<protein>
    <recommendedName>
        <fullName evidence="3">IS110 family transposase</fullName>
    </recommendedName>
</protein>
<sequence>MASPPLRRPVKELFRLAQWLTDHQIKHVALEATGGYERPLVNLLQEAGFDVLVTSGANTAPAARQKLSPV</sequence>
<reference evidence="2" key="1">
    <citation type="journal article" date="2019" name="Int. J. Syst. Evol. Microbiol.">
        <title>The Global Catalogue of Microorganisms (GCM) 10K type strain sequencing project: providing services to taxonomists for standard genome sequencing and annotation.</title>
        <authorList>
            <consortium name="The Broad Institute Genomics Platform"/>
            <consortium name="The Broad Institute Genome Sequencing Center for Infectious Disease"/>
            <person name="Wu L."/>
            <person name="Ma J."/>
        </authorList>
    </citation>
    <scope>NUCLEOTIDE SEQUENCE [LARGE SCALE GENOMIC DNA]</scope>
    <source>
        <strain evidence="2">KCTC 42805</strain>
    </source>
</reference>
<evidence type="ECO:0008006" key="3">
    <source>
        <dbReference type="Google" id="ProtNLM"/>
    </source>
</evidence>
<comment type="caution">
    <text evidence="1">The sequence shown here is derived from an EMBL/GenBank/DDBJ whole genome shotgun (WGS) entry which is preliminary data.</text>
</comment>
<evidence type="ECO:0000313" key="2">
    <source>
        <dbReference type="Proteomes" id="UP001597469"/>
    </source>
</evidence>
<dbReference type="EMBL" id="JBHULN010000015">
    <property type="protein sequence ID" value="MFD2573064.1"/>
    <property type="molecule type" value="Genomic_DNA"/>
</dbReference>
<dbReference type="Proteomes" id="UP001597469">
    <property type="component" value="Unassembled WGS sequence"/>
</dbReference>